<keyword evidence="2" id="KW-1185">Reference proteome</keyword>
<reference evidence="3" key="1">
    <citation type="submission" date="2017-02" db="UniProtKB">
        <authorList>
            <consortium name="WormBaseParasite"/>
        </authorList>
    </citation>
    <scope>IDENTIFICATION</scope>
</reference>
<protein>
    <submittedName>
        <fullName evidence="3">Fibronectin type-III domain-containing protein</fullName>
    </submittedName>
</protein>
<evidence type="ECO:0000313" key="2">
    <source>
        <dbReference type="Proteomes" id="UP000282613"/>
    </source>
</evidence>
<dbReference type="WBParaSite" id="TASK_0000305601-mRNA-1">
    <property type="protein sequence ID" value="TASK_0000305601-mRNA-1"/>
    <property type="gene ID" value="TASK_0000305601"/>
</dbReference>
<dbReference type="EMBL" id="UYRS01005205">
    <property type="protein sequence ID" value="VDK27021.1"/>
    <property type="molecule type" value="Genomic_DNA"/>
</dbReference>
<accession>A0A0R3W062</accession>
<sequence>MARISWEAPIRSEDFIAGYRVSWTFDNRKQNHSDLTLYNDSILIDVIPSETLSANVCTLVEKGSSDISGGREYLGACSNEVKITTSALEEGEPLMLVLP</sequence>
<organism evidence="3">
    <name type="scientific">Taenia asiatica</name>
    <name type="common">Asian tapeworm</name>
    <dbReference type="NCBI Taxonomy" id="60517"/>
    <lineage>
        <taxon>Eukaryota</taxon>
        <taxon>Metazoa</taxon>
        <taxon>Spiralia</taxon>
        <taxon>Lophotrochozoa</taxon>
        <taxon>Platyhelminthes</taxon>
        <taxon>Cestoda</taxon>
        <taxon>Eucestoda</taxon>
        <taxon>Cyclophyllidea</taxon>
        <taxon>Taeniidae</taxon>
        <taxon>Taenia</taxon>
    </lineage>
</organism>
<dbReference type="Proteomes" id="UP000282613">
    <property type="component" value="Unassembled WGS sequence"/>
</dbReference>
<name>A0A0R3W062_TAEAS</name>
<dbReference type="AlphaFoldDB" id="A0A0R3W062"/>
<evidence type="ECO:0000313" key="1">
    <source>
        <dbReference type="EMBL" id="VDK27021.1"/>
    </source>
</evidence>
<proteinExistence type="predicted"/>
<evidence type="ECO:0000313" key="3">
    <source>
        <dbReference type="WBParaSite" id="TASK_0000305601-mRNA-1"/>
    </source>
</evidence>
<reference evidence="1 2" key="2">
    <citation type="submission" date="2018-11" db="EMBL/GenBank/DDBJ databases">
        <authorList>
            <consortium name="Pathogen Informatics"/>
        </authorList>
    </citation>
    <scope>NUCLEOTIDE SEQUENCE [LARGE SCALE GENOMIC DNA]</scope>
</reference>
<gene>
    <name evidence="1" type="ORF">TASK_LOCUS3056</name>
</gene>